<keyword evidence="3" id="KW-1185">Reference proteome</keyword>
<proteinExistence type="predicted"/>
<feature type="signal peptide" evidence="1">
    <location>
        <begin position="1"/>
        <end position="18"/>
    </location>
</feature>
<dbReference type="OrthoDB" id="2013942at2759"/>
<evidence type="ECO:0000256" key="1">
    <source>
        <dbReference type="SAM" id="SignalP"/>
    </source>
</evidence>
<evidence type="ECO:0000313" key="2">
    <source>
        <dbReference type="EMBL" id="KZO90085.1"/>
    </source>
</evidence>
<dbReference type="EMBL" id="KV417352">
    <property type="protein sequence ID" value="KZO90085.1"/>
    <property type="molecule type" value="Genomic_DNA"/>
</dbReference>
<protein>
    <submittedName>
        <fullName evidence="2">Uncharacterized protein</fullName>
    </submittedName>
</protein>
<keyword evidence="1" id="KW-0732">Signal</keyword>
<reference evidence="2 3" key="1">
    <citation type="journal article" date="2016" name="Mol. Biol. Evol.">
        <title>Comparative Genomics of Early-Diverging Mushroom-Forming Fungi Provides Insights into the Origins of Lignocellulose Decay Capabilities.</title>
        <authorList>
            <person name="Nagy L.G."/>
            <person name="Riley R."/>
            <person name="Tritt A."/>
            <person name="Adam C."/>
            <person name="Daum C."/>
            <person name="Floudas D."/>
            <person name="Sun H."/>
            <person name="Yadav J.S."/>
            <person name="Pangilinan J."/>
            <person name="Larsson K.H."/>
            <person name="Matsuura K."/>
            <person name="Barry K."/>
            <person name="Labutti K."/>
            <person name="Kuo R."/>
            <person name="Ohm R.A."/>
            <person name="Bhattacharya S.S."/>
            <person name="Shirouzu T."/>
            <person name="Yoshinaga Y."/>
            <person name="Martin F.M."/>
            <person name="Grigoriev I.V."/>
            <person name="Hibbett D.S."/>
        </authorList>
    </citation>
    <scope>NUCLEOTIDE SEQUENCE [LARGE SCALE GENOMIC DNA]</scope>
    <source>
        <strain evidence="2 3">TUFC12733</strain>
    </source>
</reference>
<feature type="chain" id="PRO_5007886577" evidence="1">
    <location>
        <begin position="19"/>
        <end position="471"/>
    </location>
</feature>
<organism evidence="2 3">
    <name type="scientific">Calocera viscosa (strain TUFC12733)</name>
    <dbReference type="NCBI Taxonomy" id="1330018"/>
    <lineage>
        <taxon>Eukaryota</taxon>
        <taxon>Fungi</taxon>
        <taxon>Dikarya</taxon>
        <taxon>Basidiomycota</taxon>
        <taxon>Agaricomycotina</taxon>
        <taxon>Dacrymycetes</taxon>
        <taxon>Dacrymycetales</taxon>
        <taxon>Dacrymycetaceae</taxon>
        <taxon>Calocera</taxon>
    </lineage>
</organism>
<accession>A0A167G1R3</accession>
<dbReference type="STRING" id="1330018.A0A167G1R3"/>
<gene>
    <name evidence="2" type="ORF">CALVIDRAFT_414311</name>
</gene>
<sequence length="471" mass="48015">MKVQALLLCLLTATLSVAWMPSVTRPIKHKRAAVRDEIVVKRQVLAADLRPSRRQTETCPTPLPSGGCNCGDGNILCSGSCVSSSSLTSCGTCTNQCFMGDMTRQAQACVDGECVCADPYPDACNGGCSNFNNDHYNCGSCDHICPGECVGGICANPCPAGDLFCNNDMCVTNNTIYNCGSCGSACLPGDTSVQPEVCTAGVCACPAGYPTICGEGCTNLLSDHYNCGSCDHICPGECVGGICANPCPAGDLFCNNDMCVTNNTQGNCGSCGNACLPGDTSVQPEVCTAGVCACPAGYPTICGEGCTNLLNDHYNCGSCDHICPGECVGGICANPCPAGDLFCNNDMCVTNNTINNCGSCGSMCLPGDTSVQPEVCTAGVCACPAGYPTICGEGCTNLLNDHYNCGSCDHICPGECVGGICANPCPAGYLFCNGDACFQNNTLTNCGSCGNACFMGSTTLPAQVCTNGACV</sequence>
<evidence type="ECO:0000313" key="3">
    <source>
        <dbReference type="Proteomes" id="UP000076738"/>
    </source>
</evidence>
<dbReference type="AlphaFoldDB" id="A0A167G1R3"/>
<dbReference type="Proteomes" id="UP000076738">
    <property type="component" value="Unassembled WGS sequence"/>
</dbReference>
<name>A0A167G1R3_CALVF</name>